<dbReference type="PROSITE" id="PS51042">
    <property type="entry name" value="CUT"/>
    <property type="match status" value="1"/>
</dbReference>
<keyword evidence="12" id="KW-0175">Coiled coil</keyword>
<reference evidence="15 16" key="1">
    <citation type="submission" date="2023-09" db="EMBL/GenBank/DDBJ databases">
        <authorList>
            <person name="Rey-Velasco X."/>
        </authorList>
    </citation>
    <scope>NUCLEOTIDE SEQUENCE [LARGE SCALE GENOMIC DNA]</scope>
    <source>
        <strain evidence="15 16">F260</strain>
    </source>
</reference>
<organism evidence="15 16">
    <name type="scientific">Autumnicola lenta</name>
    <dbReference type="NCBI Taxonomy" id="3075593"/>
    <lineage>
        <taxon>Bacteria</taxon>
        <taxon>Pseudomonadati</taxon>
        <taxon>Bacteroidota</taxon>
        <taxon>Flavobacteriia</taxon>
        <taxon>Flavobacteriales</taxon>
        <taxon>Flavobacteriaceae</taxon>
        <taxon>Autumnicola</taxon>
    </lineage>
</organism>
<dbReference type="PANTHER" id="PTHR30026:SF20">
    <property type="entry name" value="OUTER MEMBRANE PROTEIN TOLC"/>
    <property type="match status" value="1"/>
</dbReference>
<evidence type="ECO:0000256" key="7">
    <source>
        <dbReference type="ARBA" id="ARBA00023125"/>
    </source>
</evidence>
<dbReference type="EMBL" id="JAVRHO010000002">
    <property type="protein sequence ID" value="MDT0645519.1"/>
    <property type="molecule type" value="Genomic_DNA"/>
</dbReference>
<dbReference type="Pfam" id="PF02321">
    <property type="entry name" value="OEP"/>
    <property type="match status" value="2"/>
</dbReference>
<evidence type="ECO:0000313" key="15">
    <source>
        <dbReference type="EMBL" id="MDT0645519.1"/>
    </source>
</evidence>
<keyword evidence="11" id="KW-0998">Cell outer membrane</keyword>
<keyword evidence="4" id="KW-1134">Transmembrane beta strand</keyword>
<sequence>MKYFFLTAICLLSLNAFAQESYQLSVEEAVRYAIQNNPDLNKSRIDEQIVQEQIQEVKGRALPQINGSAQFTDNYSLAEQQLPAEIVGGEPGTTIGVAFGNRYAVTAGVNVQQELLNFQLFNSVRAAKALEELRSLQTLQSTEDLIINTVQIYVQVQITEKQVELLQENFNRTKSLVDLSDLKYEEGIIKKLDVNQLRVNLTNLETQIEDAKYNRNEQLRLLKIYLNLPMETELVLSEKLEERDPYPIMNELILSSNIQYQQLQQQLELAEIDEYQVKAEYLPSLSAFFNYNYLGNTNEFQFSGAPYVDQFNGTWGISASIPIFDGFQRRNRLQQRELETKKLQEDQESLIKNIEKNYLDSKEQILLSQVQIENQNENMELAQENYDGIKLSYNEGVADLTELLDAEFALRQAQSNYLNALLQSRVAEVNLLRTSGQLSQLITNPN</sequence>
<evidence type="ECO:0000256" key="1">
    <source>
        <dbReference type="ARBA" id="ARBA00004442"/>
    </source>
</evidence>
<keyword evidence="16" id="KW-1185">Reference proteome</keyword>
<accession>A0ABU3CGP9</accession>
<proteinExistence type="inferred from homology"/>
<feature type="domain" description="CUT" evidence="14">
    <location>
        <begin position="394"/>
        <end position="446"/>
    </location>
</feature>
<evidence type="ECO:0000256" key="13">
    <source>
        <dbReference type="SAM" id="SignalP"/>
    </source>
</evidence>
<keyword evidence="7" id="KW-0238">DNA-binding</keyword>
<comment type="caution">
    <text evidence="15">The sequence shown here is derived from an EMBL/GenBank/DDBJ whole genome shotgun (WGS) entry which is preliminary data.</text>
</comment>
<dbReference type="Gene3D" id="1.20.1600.10">
    <property type="entry name" value="Outer membrane efflux proteins (OEP)"/>
    <property type="match status" value="1"/>
</dbReference>
<comment type="subcellular location">
    <subcellularLocation>
        <location evidence="1">Cell outer membrane</location>
    </subcellularLocation>
</comment>
<gene>
    <name evidence="15" type="ORF">RM545_02350</name>
</gene>
<keyword evidence="9" id="KW-0371">Homeobox</keyword>
<feature type="chain" id="PRO_5047494411" evidence="13">
    <location>
        <begin position="19"/>
        <end position="446"/>
    </location>
</feature>
<keyword evidence="3" id="KW-0813">Transport</keyword>
<dbReference type="InterPro" id="IPR003350">
    <property type="entry name" value="CUT_dom"/>
</dbReference>
<dbReference type="RefSeq" id="WP_311493697.1">
    <property type="nucleotide sequence ID" value="NZ_JAVRHO010000002.1"/>
</dbReference>
<evidence type="ECO:0000256" key="12">
    <source>
        <dbReference type="SAM" id="Coils"/>
    </source>
</evidence>
<keyword evidence="8" id="KW-0472">Membrane</keyword>
<feature type="signal peptide" evidence="13">
    <location>
        <begin position="1"/>
        <end position="18"/>
    </location>
</feature>
<dbReference type="InterPro" id="IPR051906">
    <property type="entry name" value="TolC-like"/>
</dbReference>
<keyword evidence="13" id="KW-0732">Signal</keyword>
<keyword evidence="10" id="KW-0804">Transcription</keyword>
<dbReference type="Proteomes" id="UP001245285">
    <property type="component" value="Unassembled WGS sequence"/>
</dbReference>
<dbReference type="PANTHER" id="PTHR30026">
    <property type="entry name" value="OUTER MEMBRANE PROTEIN TOLC"/>
    <property type="match status" value="1"/>
</dbReference>
<evidence type="ECO:0000256" key="10">
    <source>
        <dbReference type="ARBA" id="ARBA00023163"/>
    </source>
</evidence>
<keyword evidence="5" id="KW-0812">Transmembrane</keyword>
<evidence type="ECO:0000256" key="2">
    <source>
        <dbReference type="ARBA" id="ARBA00007613"/>
    </source>
</evidence>
<protein>
    <submittedName>
        <fullName evidence="15">TolC family protein</fullName>
    </submittedName>
</protein>
<dbReference type="SUPFAM" id="SSF56954">
    <property type="entry name" value="Outer membrane efflux proteins (OEP)"/>
    <property type="match status" value="1"/>
</dbReference>
<evidence type="ECO:0000313" key="16">
    <source>
        <dbReference type="Proteomes" id="UP001245285"/>
    </source>
</evidence>
<keyword evidence="6" id="KW-0805">Transcription regulation</keyword>
<feature type="coiled-coil region" evidence="12">
    <location>
        <begin position="253"/>
        <end position="280"/>
    </location>
</feature>
<evidence type="ECO:0000256" key="4">
    <source>
        <dbReference type="ARBA" id="ARBA00022452"/>
    </source>
</evidence>
<comment type="similarity">
    <text evidence="2">Belongs to the outer membrane factor (OMF) (TC 1.B.17) family.</text>
</comment>
<evidence type="ECO:0000256" key="9">
    <source>
        <dbReference type="ARBA" id="ARBA00023155"/>
    </source>
</evidence>
<feature type="coiled-coil region" evidence="12">
    <location>
        <begin position="194"/>
        <end position="221"/>
    </location>
</feature>
<dbReference type="InterPro" id="IPR003423">
    <property type="entry name" value="OMP_efflux"/>
</dbReference>
<evidence type="ECO:0000259" key="14">
    <source>
        <dbReference type="PROSITE" id="PS51042"/>
    </source>
</evidence>
<name>A0ABU3CGP9_9FLAO</name>
<evidence type="ECO:0000256" key="3">
    <source>
        <dbReference type="ARBA" id="ARBA00022448"/>
    </source>
</evidence>
<evidence type="ECO:0000256" key="6">
    <source>
        <dbReference type="ARBA" id="ARBA00023015"/>
    </source>
</evidence>
<evidence type="ECO:0000256" key="8">
    <source>
        <dbReference type="ARBA" id="ARBA00023136"/>
    </source>
</evidence>
<evidence type="ECO:0000256" key="11">
    <source>
        <dbReference type="ARBA" id="ARBA00023237"/>
    </source>
</evidence>
<evidence type="ECO:0000256" key="5">
    <source>
        <dbReference type="ARBA" id="ARBA00022692"/>
    </source>
</evidence>